<dbReference type="InterPro" id="IPR010227">
    <property type="entry name" value="NADH_Q_OxRdtase_chainM/4"/>
</dbReference>
<dbReference type="eggNOG" id="COG1008">
    <property type="taxonomic scope" value="Bacteria"/>
</dbReference>
<feature type="transmembrane region" description="Helical" evidence="7">
    <location>
        <begin position="400"/>
        <end position="430"/>
    </location>
</feature>
<dbReference type="STRING" id="1043493.SAMN05421637_0924"/>
<evidence type="ECO:0000313" key="9">
    <source>
        <dbReference type="EMBL" id="SEJ14168.1"/>
    </source>
</evidence>
<dbReference type="NCBIfam" id="TIGR01972">
    <property type="entry name" value="NDH_I_M"/>
    <property type="match status" value="1"/>
</dbReference>
<feature type="transmembrane region" description="Helical" evidence="7">
    <location>
        <begin position="168"/>
        <end position="188"/>
    </location>
</feature>
<evidence type="ECO:0000256" key="7">
    <source>
        <dbReference type="SAM" id="Phobius"/>
    </source>
</evidence>
<dbReference type="InterPro" id="IPR001750">
    <property type="entry name" value="ND/Mrp_TM"/>
</dbReference>
<reference evidence="10" key="1">
    <citation type="submission" date="2016-10" db="EMBL/GenBank/DDBJ databases">
        <authorList>
            <person name="Varghese N."/>
        </authorList>
    </citation>
    <scope>NUCLEOTIDE SEQUENCE [LARGE SCALE GENOMIC DNA]</scope>
    <source>
        <strain evidence="10">DSM 24868</strain>
    </source>
</reference>
<feature type="transmembrane region" description="Helical" evidence="7">
    <location>
        <begin position="138"/>
        <end position="156"/>
    </location>
</feature>
<dbReference type="AlphaFoldDB" id="A0A1H6WB25"/>
<dbReference type="GO" id="GO:0048039">
    <property type="term" value="F:ubiquinone binding"/>
    <property type="evidence" value="ECO:0007669"/>
    <property type="project" value="TreeGrafter"/>
</dbReference>
<dbReference type="PANTHER" id="PTHR43507">
    <property type="entry name" value="NADH-UBIQUINONE OXIDOREDUCTASE CHAIN 4"/>
    <property type="match status" value="1"/>
</dbReference>
<evidence type="ECO:0000256" key="4">
    <source>
        <dbReference type="ARBA" id="ARBA00022989"/>
    </source>
</evidence>
<accession>A0A1H6WB25</accession>
<dbReference type="GO" id="GO:0016020">
    <property type="term" value="C:membrane"/>
    <property type="evidence" value="ECO:0007669"/>
    <property type="project" value="UniProtKB-SubCell"/>
</dbReference>
<evidence type="ECO:0000256" key="1">
    <source>
        <dbReference type="ARBA" id="ARBA00004127"/>
    </source>
</evidence>
<keyword evidence="5 7" id="KW-0472">Membrane</keyword>
<dbReference type="PANTHER" id="PTHR43507:SF1">
    <property type="entry name" value="NADH-UBIQUINONE OXIDOREDUCTASE CHAIN 4"/>
    <property type="match status" value="1"/>
</dbReference>
<proteinExistence type="inferred from homology"/>
<dbReference type="PRINTS" id="PR01437">
    <property type="entry name" value="NUOXDRDTASE4"/>
</dbReference>
<evidence type="ECO:0000313" key="10">
    <source>
        <dbReference type="Proteomes" id="UP000183315"/>
    </source>
</evidence>
<feature type="transmembrane region" description="Helical" evidence="7">
    <location>
        <begin position="456"/>
        <end position="476"/>
    </location>
</feature>
<dbReference type="InterPro" id="IPR003918">
    <property type="entry name" value="NADH_UbQ_OxRdtase"/>
</dbReference>
<dbReference type="Proteomes" id="UP000183315">
    <property type="component" value="Unassembled WGS sequence"/>
</dbReference>
<keyword evidence="3 6" id="KW-0812">Transmembrane</keyword>
<dbReference type="GO" id="GO:0008137">
    <property type="term" value="F:NADH dehydrogenase (ubiquinone) activity"/>
    <property type="evidence" value="ECO:0007669"/>
    <property type="project" value="InterPro"/>
</dbReference>
<comment type="subcellular location">
    <subcellularLocation>
        <location evidence="1">Endomembrane system</location>
        <topology evidence="1">Multi-pass membrane protein</topology>
    </subcellularLocation>
    <subcellularLocation>
        <location evidence="6">Membrane</location>
        <topology evidence="6">Multi-pass membrane protein</topology>
    </subcellularLocation>
</comment>
<dbReference type="GO" id="GO:0015990">
    <property type="term" value="P:electron transport coupled proton transport"/>
    <property type="evidence" value="ECO:0007669"/>
    <property type="project" value="TreeGrafter"/>
</dbReference>
<organism evidence="9 10">
    <name type="scientific">Demequina mangrovi</name>
    <dbReference type="NCBI Taxonomy" id="1043493"/>
    <lineage>
        <taxon>Bacteria</taxon>
        <taxon>Bacillati</taxon>
        <taxon>Actinomycetota</taxon>
        <taxon>Actinomycetes</taxon>
        <taxon>Micrococcales</taxon>
        <taxon>Demequinaceae</taxon>
        <taxon>Demequina</taxon>
    </lineage>
</organism>
<evidence type="ECO:0000259" key="8">
    <source>
        <dbReference type="Pfam" id="PF00361"/>
    </source>
</evidence>
<feature type="domain" description="NADH:quinone oxidoreductase/Mrp antiporter transmembrane" evidence="8">
    <location>
        <begin position="132"/>
        <end position="423"/>
    </location>
</feature>
<comment type="similarity">
    <text evidence="2">Belongs to the complex I subunit 4 family.</text>
</comment>
<feature type="transmembrane region" description="Helical" evidence="7">
    <location>
        <begin position="72"/>
        <end position="103"/>
    </location>
</feature>
<dbReference type="RefSeq" id="WP_042213263.1">
    <property type="nucleotide sequence ID" value="NZ_BBLU01000003.1"/>
</dbReference>
<feature type="transmembrane region" description="Helical" evidence="7">
    <location>
        <begin position="375"/>
        <end position="394"/>
    </location>
</feature>
<keyword evidence="10" id="KW-1185">Reference proteome</keyword>
<feature type="transmembrane region" description="Helical" evidence="7">
    <location>
        <begin position="115"/>
        <end position="132"/>
    </location>
</feature>
<feature type="transmembrane region" description="Helical" evidence="7">
    <location>
        <begin position="248"/>
        <end position="271"/>
    </location>
</feature>
<dbReference type="GO" id="GO:0042773">
    <property type="term" value="P:ATP synthesis coupled electron transport"/>
    <property type="evidence" value="ECO:0007669"/>
    <property type="project" value="InterPro"/>
</dbReference>
<dbReference type="GO" id="GO:0003954">
    <property type="term" value="F:NADH dehydrogenase activity"/>
    <property type="evidence" value="ECO:0007669"/>
    <property type="project" value="TreeGrafter"/>
</dbReference>
<evidence type="ECO:0000256" key="3">
    <source>
        <dbReference type="ARBA" id="ARBA00022692"/>
    </source>
</evidence>
<feature type="transmembrane region" description="Helical" evidence="7">
    <location>
        <begin position="6"/>
        <end position="22"/>
    </location>
</feature>
<feature type="transmembrane region" description="Helical" evidence="7">
    <location>
        <begin position="333"/>
        <end position="355"/>
    </location>
</feature>
<feature type="transmembrane region" description="Helical" evidence="7">
    <location>
        <begin position="306"/>
        <end position="327"/>
    </location>
</feature>
<name>A0A1H6WB25_9MICO</name>
<evidence type="ECO:0000256" key="5">
    <source>
        <dbReference type="ARBA" id="ARBA00023136"/>
    </source>
</evidence>
<protein>
    <submittedName>
        <fullName evidence="9">NADH dehydrogenase subunit M</fullName>
    </submittedName>
</protein>
<dbReference type="OrthoDB" id="9768329at2"/>
<dbReference type="NCBIfam" id="NF004500">
    <property type="entry name" value="PRK05846.1-4"/>
    <property type="match status" value="1"/>
</dbReference>
<feature type="transmembrane region" description="Helical" evidence="7">
    <location>
        <begin position="277"/>
        <end position="299"/>
    </location>
</feature>
<feature type="transmembrane region" description="Helical" evidence="7">
    <location>
        <begin position="214"/>
        <end position="236"/>
    </location>
</feature>
<keyword evidence="4 7" id="KW-1133">Transmembrane helix</keyword>
<evidence type="ECO:0000256" key="2">
    <source>
        <dbReference type="ARBA" id="ARBA00009025"/>
    </source>
</evidence>
<feature type="transmembrane region" description="Helical" evidence="7">
    <location>
        <begin position="34"/>
        <end position="52"/>
    </location>
</feature>
<sequence>MFPILTVMVALPAVGAAVLWALPSGARERVREIALGITVLELALAVALFVQFDTAAAGDIQFSETYSWIPQIGASWALGVNGIGLLMVVLAAILTPLAVLAGWWEDRDADRRTRYLALILLSEAFMVGIFAARDVFLFYVLFEAMLIPLYFLIGSFGGAQRRYAAVKFLLYSLVGGLIMLAGVVALYFQGPGGDEAFLTDNLTDLSMSTSTERLIFLAFFFAFAIKAPMVPVHTWLPTVAENARPGTTALLVAVLDKIGTFGMLTLCVALFPEAAAWAAPVIIVFAVISVVYGGLLAIGQRNMLRLVSFTSVSHFGIMVLGIFAFTQTSVEGAALYMFNHGLSTGALFFAVGFLIHRRGTADVTEYGGLQRVVPVFAGTFLVIGLSALALPGLSPFISEIMVLVGAFSVAKAAVIVSTFGVVLAALYVLLTYQKVFTGPVPEARASFRELTRRERVVLWPLIALMLVLGFLPGIAIDTLSDPAADIVATVPVEEAGQ</sequence>
<dbReference type="GO" id="GO:0012505">
    <property type="term" value="C:endomembrane system"/>
    <property type="evidence" value="ECO:0007669"/>
    <property type="project" value="UniProtKB-SubCell"/>
</dbReference>
<gene>
    <name evidence="9" type="ORF">SAMN05421637_0924</name>
</gene>
<evidence type="ECO:0000256" key="6">
    <source>
        <dbReference type="RuleBase" id="RU000320"/>
    </source>
</evidence>
<dbReference type="EMBL" id="FNZI01000002">
    <property type="protein sequence ID" value="SEJ14168.1"/>
    <property type="molecule type" value="Genomic_DNA"/>
</dbReference>
<dbReference type="Pfam" id="PF00361">
    <property type="entry name" value="Proton_antipo_M"/>
    <property type="match status" value="1"/>
</dbReference>